<dbReference type="STRING" id="167879.CPS_3502"/>
<evidence type="ECO:0000313" key="2">
    <source>
        <dbReference type="EMBL" id="AAZ26118.1"/>
    </source>
</evidence>
<feature type="compositionally biased region" description="Basic and acidic residues" evidence="1">
    <location>
        <begin position="26"/>
        <end position="36"/>
    </location>
</feature>
<organism evidence="2 3">
    <name type="scientific">Colwellia psychrerythraea (strain 34H / ATCC BAA-681)</name>
    <name type="common">Vibrio psychroerythus</name>
    <dbReference type="NCBI Taxonomy" id="167879"/>
    <lineage>
        <taxon>Bacteria</taxon>
        <taxon>Pseudomonadati</taxon>
        <taxon>Pseudomonadota</taxon>
        <taxon>Gammaproteobacteria</taxon>
        <taxon>Alteromonadales</taxon>
        <taxon>Colwelliaceae</taxon>
        <taxon>Colwellia</taxon>
    </lineage>
</organism>
<gene>
    <name evidence="2" type="ordered locus">CPS_3502</name>
</gene>
<accession>Q47YE4</accession>
<dbReference type="AlphaFoldDB" id="Q47YE4"/>
<dbReference type="EMBL" id="CP000083">
    <property type="protein sequence ID" value="AAZ26118.1"/>
    <property type="molecule type" value="Genomic_DNA"/>
</dbReference>
<dbReference type="HOGENOM" id="CLU_2394663_0_0_6"/>
<proteinExistence type="predicted"/>
<evidence type="ECO:0000256" key="1">
    <source>
        <dbReference type="SAM" id="MobiDB-lite"/>
    </source>
</evidence>
<sequence>MFSKSIVISLVILLAGCKVTQPPSYQKDRKPEDRNEYNGTEGMVQQQKDQGYLMSKDLSDKCTEAKIDLAISESNNNESKIKKQKEIISSTCI</sequence>
<name>Q47YE4_COLP3</name>
<evidence type="ECO:0000313" key="3">
    <source>
        <dbReference type="Proteomes" id="UP000000547"/>
    </source>
</evidence>
<dbReference type="Proteomes" id="UP000000547">
    <property type="component" value="Chromosome"/>
</dbReference>
<keyword evidence="2" id="KW-0449">Lipoprotein</keyword>
<reference evidence="2" key="1">
    <citation type="journal article" date="2005" name="Proc. Natl. Acad. Sci. U.S.A.">
        <title>The psychrophilic lifestyle as revealed by the genome sequence of Colwellia psychrerythraea 34H through genomic and proteomic analyses.</title>
        <authorList>
            <person name="Methe B.A."/>
            <person name="Nelson K.E."/>
            <person name="Deming J.W."/>
            <person name="Momen B."/>
            <person name="Melamud E."/>
            <person name="Zhang X."/>
            <person name="Moult J."/>
            <person name="Madupu R."/>
            <person name="Nelson W.C."/>
            <person name="Dodson R.J."/>
            <person name="Brinkac L.M."/>
            <person name="Daugherty S.C."/>
            <person name="Durkin A.S."/>
            <person name="DeBoy R.T."/>
            <person name="Kolonay J.F."/>
            <person name="Sullivan S.A."/>
            <person name="Zhou L."/>
            <person name="Davidsen T.M."/>
            <person name="Wu M."/>
            <person name="Huston A.L."/>
            <person name="Lewis M."/>
            <person name="Weaver B."/>
            <person name="Weidman J.F."/>
            <person name="Khouri H."/>
            <person name="Utterback T.R."/>
            <person name="Feldblyum T.V."/>
            <person name="Fraser C.M."/>
        </authorList>
    </citation>
    <scope>NUCLEOTIDE SEQUENCE [LARGE SCALE GENOMIC DNA]</scope>
    <source>
        <strain evidence="2">34H</strain>
    </source>
</reference>
<feature type="region of interest" description="Disordered" evidence="1">
    <location>
        <begin position="22"/>
        <end position="50"/>
    </location>
</feature>
<dbReference type="PROSITE" id="PS51257">
    <property type="entry name" value="PROKAR_LIPOPROTEIN"/>
    <property type="match status" value="1"/>
</dbReference>
<dbReference type="KEGG" id="cps:CPS_3502"/>
<protein>
    <submittedName>
        <fullName evidence="2">Putative lipoprotein</fullName>
    </submittedName>
</protein>